<proteinExistence type="predicted"/>
<feature type="transmembrane region" description="Helical" evidence="1">
    <location>
        <begin position="239"/>
        <end position="258"/>
    </location>
</feature>
<reference evidence="3" key="1">
    <citation type="journal article" date="2020" name="Microbiol. Resour. Announc.">
        <title>Complete Genome Sequence of Adlercreutzia sp. Strain 8CFCBH1, a Potent Producer of Equol, Isolated from Healthy Japanese Feces.</title>
        <authorList>
            <person name="Ogata Y."/>
            <person name="Sakamoto M."/>
            <person name="Ohkuma M."/>
            <person name="Hattori M."/>
            <person name="Suda W."/>
        </authorList>
    </citation>
    <scope>NUCLEOTIDE SEQUENCE [LARGE SCALE GENOMIC DNA]</scope>
    <source>
        <strain evidence="3">8CFCBH1</strain>
    </source>
</reference>
<evidence type="ECO:0000313" key="2">
    <source>
        <dbReference type="EMBL" id="BCA88278.1"/>
    </source>
</evidence>
<gene>
    <name evidence="2" type="ORF">ADCFC_07760</name>
</gene>
<keyword evidence="1" id="KW-1133">Transmembrane helix</keyword>
<evidence type="ECO:0000313" key="3">
    <source>
        <dbReference type="Proteomes" id="UP000501727"/>
    </source>
</evidence>
<keyword evidence="1" id="KW-0472">Membrane</keyword>
<protein>
    <recommendedName>
        <fullName evidence="4">Cytochrome C oxidase Cbb3</fullName>
    </recommendedName>
</protein>
<keyword evidence="1" id="KW-0812">Transmembrane</keyword>
<dbReference type="AlphaFoldDB" id="A0A6F8SJ24"/>
<name>A0A6F8SJ24_9ACTN</name>
<feature type="transmembrane region" description="Helical" evidence="1">
    <location>
        <begin position="408"/>
        <end position="428"/>
    </location>
</feature>
<dbReference type="Proteomes" id="UP000501727">
    <property type="component" value="Chromosome"/>
</dbReference>
<feature type="transmembrane region" description="Helical" evidence="1">
    <location>
        <begin position="464"/>
        <end position="489"/>
    </location>
</feature>
<feature type="transmembrane region" description="Helical" evidence="1">
    <location>
        <begin position="350"/>
        <end position="368"/>
    </location>
</feature>
<evidence type="ECO:0008006" key="4">
    <source>
        <dbReference type="Google" id="ProtNLM"/>
    </source>
</evidence>
<feature type="transmembrane region" description="Helical" evidence="1">
    <location>
        <begin position="509"/>
        <end position="529"/>
    </location>
</feature>
<organism evidence="2 3">
    <name type="scientific">Adlercreutzia hattorii</name>
    <dbReference type="NCBI Taxonomy" id="2707299"/>
    <lineage>
        <taxon>Bacteria</taxon>
        <taxon>Bacillati</taxon>
        <taxon>Actinomycetota</taxon>
        <taxon>Coriobacteriia</taxon>
        <taxon>Eggerthellales</taxon>
        <taxon>Eggerthellaceae</taxon>
        <taxon>Adlercreutzia</taxon>
    </lineage>
</organism>
<feature type="transmembrane region" description="Helical" evidence="1">
    <location>
        <begin position="693"/>
        <end position="711"/>
    </location>
</feature>
<reference evidence="3" key="2">
    <citation type="submission" date="2020-03" db="EMBL/GenBank/DDBJ databases">
        <title>Complete Genome Sequence of Adlercreutzia sp. strain 8CFCBH1 Producing Equol, Isolated from Healthy Japanese Feces.</title>
        <authorList>
            <person name="Ogata Y."/>
            <person name="Sakamoto M."/>
            <person name="Ohkuma M."/>
            <person name="Hattori M."/>
            <person name="Suda W."/>
        </authorList>
    </citation>
    <scope>NUCLEOTIDE SEQUENCE [LARGE SCALE GENOMIC DNA]</scope>
    <source>
        <strain evidence="3">8CFCBH1</strain>
    </source>
</reference>
<feature type="transmembrane region" description="Helical" evidence="1">
    <location>
        <begin position="662"/>
        <end position="681"/>
    </location>
</feature>
<feature type="transmembrane region" description="Helical" evidence="1">
    <location>
        <begin position="434"/>
        <end position="452"/>
    </location>
</feature>
<feature type="transmembrane region" description="Helical" evidence="1">
    <location>
        <begin position="601"/>
        <end position="621"/>
    </location>
</feature>
<feature type="transmembrane region" description="Helical" evidence="1">
    <location>
        <begin position="199"/>
        <end position="219"/>
    </location>
</feature>
<feature type="transmembrane region" description="Helical" evidence="1">
    <location>
        <begin position="633"/>
        <end position="650"/>
    </location>
</feature>
<dbReference type="KEGG" id="ahat:ADCFC_08970"/>
<evidence type="ECO:0000256" key="1">
    <source>
        <dbReference type="SAM" id="Phobius"/>
    </source>
</evidence>
<dbReference type="EMBL" id="AP022829">
    <property type="protein sequence ID" value="BCA88278.1"/>
    <property type="molecule type" value="Genomic_DNA"/>
</dbReference>
<sequence>MRGLTKVSPYGIISLMPTVRENIAYTFEHFMLVYRGTLLKVARAVAIIALIALALEVFVFNINFFTSSGYRTINLDDRIQLQRNDEGAFLLTDVDHTLEFSSLNTEVRNIRIDFNADQPAQNIAVKIQFTDSAHQTYFDTTEYTVGIPDASVSTVVDPSKFINLQTAGYVENLRIEVVGEDVSYPILLNGVSLNAHRPFAFNPLRFVAVFGLLLLGYAFRPKSAIYRIRIVENPRKSKAGIIFAVAIELALTTTFLFYGSNLVGVATSSYNYGAWNGTSLVNTFEVGGDNAQQYAMLAQAMAKGQLYLEEEPPQWLKDMEDPYDKGARDEAQKETGEPYLFDVAYHDGHYYVYFGVVPVLLFYLPFYLLTGANFPTAIGVLVMALLFILGATALLDRFARYHFRSVSLGVYLLLQIPLVFCCGIMYLVKFPTFYSLPIMCGLAFSVWGLYCWMRSRLAAHKCGWLFAGSLCMALVAGCRPQLLVLSLLAFPLFWRTYITERRLATRRGIVEFACLAAPYVLVAAGIMAYNYARFGSLTDFGANYNLTVNDMTKRGMNVGRLAPAFFTYFLQPPCMTGVFPFLQPALFETTYMGQTIKEVTFGGILACLPILWVLAFTRRILGMRARQAETRTIFGIIVVLVASGVLVALLDAELAGILQRYYADFSFMFLAAAVLLCFVVNESLADRAALHDLMLKLLLVLVGVSVAYSALLCLAPETGWYSDVYPWAYQGLLDAVVFWR</sequence>
<feature type="transmembrane region" description="Helical" evidence="1">
    <location>
        <begin position="374"/>
        <end position="396"/>
    </location>
</feature>
<accession>A0A6F8SJ24</accession>
<feature type="transmembrane region" description="Helical" evidence="1">
    <location>
        <begin position="561"/>
        <end position="581"/>
    </location>
</feature>
<feature type="transmembrane region" description="Helical" evidence="1">
    <location>
        <begin position="41"/>
        <end position="65"/>
    </location>
</feature>
<keyword evidence="3" id="KW-1185">Reference proteome</keyword>